<evidence type="ECO:0000259" key="8">
    <source>
        <dbReference type="PROSITE" id="PS50885"/>
    </source>
</evidence>
<name>Q2FN81_METHJ</name>
<accession>Q2FN81</accession>
<keyword evidence="4" id="KW-0808">Transferase</keyword>
<dbReference type="InParanoid" id="Q2FN81"/>
<dbReference type="PROSITE" id="PS50885">
    <property type="entry name" value="HAMP"/>
    <property type="match status" value="1"/>
</dbReference>
<dbReference type="GO" id="GO:0000160">
    <property type="term" value="P:phosphorelay signal transduction system"/>
    <property type="evidence" value="ECO:0007669"/>
    <property type="project" value="UniProtKB-KW"/>
</dbReference>
<keyword evidence="7" id="KW-1133">Transmembrane helix</keyword>
<organism evidence="9 10">
    <name type="scientific">Methanospirillum hungatei JF-1 (strain ATCC 27890 / DSM 864 / NBRC 100397 / JF-1)</name>
    <dbReference type="NCBI Taxonomy" id="323259"/>
    <lineage>
        <taxon>Archaea</taxon>
        <taxon>Methanobacteriati</taxon>
        <taxon>Methanobacteriota</taxon>
        <taxon>Stenosarchaea group</taxon>
        <taxon>Methanomicrobia</taxon>
        <taxon>Methanomicrobiales</taxon>
        <taxon>Methanospirillaceae</taxon>
        <taxon>Methanospirillum</taxon>
    </lineage>
</organism>
<gene>
    <name evidence="9" type="ordered locus">Mhun_2469</name>
</gene>
<feature type="transmembrane region" description="Helical" evidence="7">
    <location>
        <begin position="192"/>
        <end position="211"/>
    </location>
</feature>
<dbReference type="InterPro" id="IPR003660">
    <property type="entry name" value="HAMP_dom"/>
</dbReference>
<dbReference type="KEGG" id="mhu:Mhun_2469"/>
<evidence type="ECO:0000256" key="3">
    <source>
        <dbReference type="ARBA" id="ARBA00022553"/>
    </source>
</evidence>
<dbReference type="AlphaFoldDB" id="Q2FN81"/>
<dbReference type="SUPFAM" id="SSF158472">
    <property type="entry name" value="HAMP domain-like"/>
    <property type="match status" value="1"/>
</dbReference>
<dbReference type="Gene3D" id="6.10.340.10">
    <property type="match status" value="1"/>
</dbReference>
<evidence type="ECO:0000256" key="4">
    <source>
        <dbReference type="ARBA" id="ARBA00022679"/>
    </source>
</evidence>
<dbReference type="OrthoDB" id="118162at2157"/>
<dbReference type="CDD" id="cd06225">
    <property type="entry name" value="HAMP"/>
    <property type="match status" value="1"/>
</dbReference>
<keyword evidence="5 9" id="KW-0418">Kinase</keyword>
<dbReference type="SMART" id="SM00304">
    <property type="entry name" value="HAMP"/>
    <property type="match status" value="1"/>
</dbReference>
<evidence type="ECO:0000256" key="5">
    <source>
        <dbReference type="ARBA" id="ARBA00022777"/>
    </source>
</evidence>
<dbReference type="EC" id="2.7.13.3" evidence="2"/>
<keyword evidence="7" id="KW-0472">Membrane</keyword>
<dbReference type="PANTHER" id="PTHR45436:SF5">
    <property type="entry name" value="SENSOR HISTIDINE KINASE TRCS"/>
    <property type="match status" value="1"/>
</dbReference>
<dbReference type="HOGENOM" id="CLU_1017849_0_0_2"/>
<keyword evidence="10" id="KW-1185">Reference proteome</keyword>
<feature type="domain" description="HAMP" evidence="8">
    <location>
        <begin position="213"/>
        <end position="265"/>
    </location>
</feature>
<evidence type="ECO:0000256" key="2">
    <source>
        <dbReference type="ARBA" id="ARBA00012438"/>
    </source>
</evidence>
<evidence type="ECO:0000256" key="7">
    <source>
        <dbReference type="SAM" id="Phobius"/>
    </source>
</evidence>
<dbReference type="STRING" id="323259.Mhun_2469"/>
<dbReference type="GeneID" id="3923974"/>
<dbReference type="PANTHER" id="PTHR45436">
    <property type="entry name" value="SENSOR HISTIDINE KINASE YKOH"/>
    <property type="match status" value="1"/>
</dbReference>
<proteinExistence type="predicted"/>
<dbReference type="GO" id="GO:0005886">
    <property type="term" value="C:plasma membrane"/>
    <property type="evidence" value="ECO:0007669"/>
    <property type="project" value="TreeGrafter"/>
</dbReference>
<evidence type="ECO:0000256" key="1">
    <source>
        <dbReference type="ARBA" id="ARBA00000085"/>
    </source>
</evidence>
<protein>
    <recommendedName>
        <fullName evidence="2">histidine kinase</fullName>
        <ecNumber evidence="2">2.7.13.3</ecNumber>
    </recommendedName>
</protein>
<dbReference type="GO" id="GO:0004673">
    <property type="term" value="F:protein histidine kinase activity"/>
    <property type="evidence" value="ECO:0007669"/>
    <property type="project" value="UniProtKB-EC"/>
</dbReference>
<dbReference type="Proteomes" id="UP000001941">
    <property type="component" value="Chromosome"/>
</dbReference>
<dbReference type="EnsemblBacteria" id="ABD42169">
    <property type="protein sequence ID" value="ABD42169"/>
    <property type="gene ID" value="Mhun_2469"/>
</dbReference>
<sequence>MVQWYHSIITKLTVAFVILILVIAGLSVLYTFGATKSAFKETTQDELVALASVIATQIDGDILAALQPGDEVTPEFITMRDQLYAMQTSSPEILYLYTMKQTSDGIVFVVDAEYGISEDSAGIGDVYDTPTEEMKMGFQIPVAEHEYTTDQWGTVISGYAPVKNAAGEVTGIVGVDMSATRVIERQDFIGNIIYLIMLIGIGITAVIIGVISKTMIRDIRSLNDSAEKISTGDMNVLVTVERNDEIGELAGSFSRMVSSLKIMMMDDSP</sequence>
<dbReference type="InterPro" id="IPR050428">
    <property type="entry name" value="TCS_sensor_his_kinase"/>
</dbReference>
<dbReference type="RefSeq" id="WP_011449427.1">
    <property type="nucleotide sequence ID" value="NC_007796.1"/>
</dbReference>
<dbReference type="Pfam" id="PF00672">
    <property type="entry name" value="HAMP"/>
    <property type="match status" value="1"/>
</dbReference>
<reference evidence="10" key="1">
    <citation type="journal article" date="2016" name="Stand. Genomic Sci.">
        <title>Complete genome sequence of Methanospirillum hungatei type strain JF1.</title>
        <authorList>
            <person name="Gunsalus R.P."/>
            <person name="Cook L.E."/>
            <person name="Crable B."/>
            <person name="Rohlin L."/>
            <person name="McDonald E."/>
            <person name="Mouttaki H."/>
            <person name="Sieber J.R."/>
            <person name="Poweleit N."/>
            <person name="Zhou H."/>
            <person name="Lapidus A.L."/>
            <person name="Daligault H.E."/>
            <person name="Land M."/>
            <person name="Gilna P."/>
            <person name="Ivanova N."/>
            <person name="Kyrpides N."/>
            <person name="Culley D.E."/>
            <person name="McInerney M.J."/>
        </authorList>
    </citation>
    <scope>NUCLEOTIDE SEQUENCE [LARGE SCALE GENOMIC DNA]</scope>
    <source>
        <strain evidence="10">ATCC 27890 / DSM 864 / NBRC 100397 / JF-1</strain>
    </source>
</reference>
<keyword evidence="3" id="KW-0597">Phosphoprotein</keyword>
<evidence type="ECO:0000256" key="6">
    <source>
        <dbReference type="ARBA" id="ARBA00023012"/>
    </source>
</evidence>
<feature type="transmembrane region" description="Helical" evidence="7">
    <location>
        <begin position="12"/>
        <end position="32"/>
    </location>
</feature>
<comment type="catalytic activity">
    <reaction evidence="1">
        <text>ATP + protein L-histidine = ADP + protein N-phospho-L-histidine.</text>
        <dbReference type="EC" id="2.7.13.3"/>
    </reaction>
</comment>
<dbReference type="EMBL" id="CP000254">
    <property type="protein sequence ID" value="ABD42169.1"/>
    <property type="molecule type" value="Genomic_DNA"/>
</dbReference>
<keyword evidence="6" id="KW-0902">Two-component regulatory system</keyword>
<dbReference type="eggNOG" id="arCOG02322">
    <property type="taxonomic scope" value="Archaea"/>
</dbReference>
<evidence type="ECO:0000313" key="10">
    <source>
        <dbReference type="Proteomes" id="UP000001941"/>
    </source>
</evidence>
<evidence type="ECO:0000313" key="9">
    <source>
        <dbReference type="EMBL" id="ABD42169.1"/>
    </source>
</evidence>
<keyword evidence="7" id="KW-0812">Transmembrane</keyword>